<proteinExistence type="predicted"/>
<organism evidence="7 8">
    <name type="scientific">Talaromyces rugulosus</name>
    <name type="common">Penicillium rugulosum</name>
    <dbReference type="NCBI Taxonomy" id="121627"/>
    <lineage>
        <taxon>Eukaryota</taxon>
        <taxon>Fungi</taxon>
        <taxon>Dikarya</taxon>
        <taxon>Ascomycota</taxon>
        <taxon>Pezizomycotina</taxon>
        <taxon>Eurotiomycetes</taxon>
        <taxon>Eurotiomycetidae</taxon>
        <taxon>Eurotiales</taxon>
        <taxon>Trichocomaceae</taxon>
        <taxon>Talaromyces</taxon>
        <taxon>Talaromyces sect. Islandici</taxon>
    </lineage>
</organism>
<dbReference type="InterPro" id="IPR001138">
    <property type="entry name" value="Zn2Cys6_DnaBD"/>
</dbReference>
<dbReference type="SMART" id="SM00066">
    <property type="entry name" value="GAL4"/>
    <property type="match status" value="1"/>
</dbReference>
<evidence type="ECO:0000313" key="8">
    <source>
        <dbReference type="Proteomes" id="UP000509510"/>
    </source>
</evidence>
<evidence type="ECO:0000313" key="7">
    <source>
        <dbReference type="EMBL" id="QKX62189.1"/>
    </source>
</evidence>
<name>A0A7H8R747_TALRU</name>
<dbReference type="KEGG" id="trg:TRUGW13939_09348"/>
<dbReference type="EMBL" id="CP055902">
    <property type="protein sequence ID" value="QKX62189.1"/>
    <property type="molecule type" value="Genomic_DNA"/>
</dbReference>
<dbReference type="InterPro" id="IPR053175">
    <property type="entry name" value="DHMBA_Reg_Transcription_Factor"/>
</dbReference>
<evidence type="ECO:0000256" key="1">
    <source>
        <dbReference type="ARBA" id="ARBA00023015"/>
    </source>
</evidence>
<evidence type="ECO:0000259" key="6">
    <source>
        <dbReference type="PROSITE" id="PS50048"/>
    </source>
</evidence>
<dbReference type="Pfam" id="PF00172">
    <property type="entry name" value="Zn_clus"/>
    <property type="match status" value="1"/>
</dbReference>
<evidence type="ECO:0000256" key="5">
    <source>
        <dbReference type="SAM" id="MobiDB-lite"/>
    </source>
</evidence>
<reference evidence="8" key="1">
    <citation type="submission" date="2020-06" db="EMBL/GenBank/DDBJ databases">
        <title>A chromosome-scale genome assembly of Talaromyces rugulosus W13939.</title>
        <authorList>
            <person name="Wang B."/>
            <person name="Guo L."/>
            <person name="Ye K."/>
            <person name="Wang L."/>
        </authorList>
    </citation>
    <scope>NUCLEOTIDE SEQUENCE [LARGE SCALE GENOMIC DNA]</scope>
    <source>
        <strain evidence="8">W13939</strain>
    </source>
</reference>
<evidence type="ECO:0000256" key="2">
    <source>
        <dbReference type="ARBA" id="ARBA00023125"/>
    </source>
</evidence>
<feature type="region of interest" description="Disordered" evidence="5">
    <location>
        <begin position="496"/>
        <end position="518"/>
    </location>
</feature>
<dbReference type="GO" id="GO:0008270">
    <property type="term" value="F:zinc ion binding"/>
    <property type="evidence" value="ECO:0007669"/>
    <property type="project" value="InterPro"/>
</dbReference>
<keyword evidence="3" id="KW-0804">Transcription</keyword>
<dbReference type="AlphaFoldDB" id="A0A7H8R747"/>
<feature type="domain" description="Zn(2)-C6 fungal-type" evidence="6">
    <location>
        <begin position="10"/>
        <end position="39"/>
    </location>
</feature>
<keyword evidence="2" id="KW-0238">DNA-binding</keyword>
<keyword evidence="4" id="KW-0539">Nucleus</keyword>
<dbReference type="SUPFAM" id="SSF57701">
    <property type="entry name" value="Zn2/Cys6 DNA-binding domain"/>
    <property type="match status" value="1"/>
</dbReference>
<keyword evidence="1" id="KW-0805">Transcription regulation</keyword>
<dbReference type="CDD" id="cd00067">
    <property type="entry name" value="GAL4"/>
    <property type="match status" value="1"/>
</dbReference>
<accession>A0A7H8R747</accession>
<evidence type="ECO:0000256" key="4">
    <source>
        <dbReference type="ARBA" id="ARBA00023242"/>
    </source>
</evidence>
<keyword evidence="8" id="KW-1185">Reference proteome</keyword>
<gene>
    <name evidence="7" type="ORF">TRUGW13939_09348</name>
</gene>
<dbReference type="GO" id="GO:0000981">
    <property type="term" value="F:DNA-binding transcription factor activity, RNA polymerase II-specific"/>
    <property type="evidence" value="ECO:0007669"/>
    <property type="project" value="InterPro"/>
</dbReference>
<protein>
    <recommendedName>
        <fullName evidence="6">Zn(2)-C6 fungal-type domain-containing protein</fullName>
    </recommendedName>
</protein>
<dbReference type="OrthoDB" id="5280547at2759"/>
<dbReference type="PANTHER" id="PTHR38791:SF5">
    <property type="entry name" value="TRANSCRIPTION FACTOR DBAG-RELATED"/>
    <property type="match status" value="1"/>
</dbReference>
<dbReference type="RefSeq" id="XP_035348363.1">
    <property type="nucleotide sequence ID" value="XM_035492470.1"/>
</dbReference>
<dbReference type="Proteomes" id="UP000509510">
    <property type="component" value="Chromosome V"/>
</dbReference>
<dbReference type="PANTHER" id="PTHR38791">
    <property type="entry name" value="ZN(II)2CYS6 TRANSCRIPTION FACTOR (EUROFUNG)-RELATED-RELATED"/>
    <property type="match status" value="1"/>
</dbReference>
<dbReference type="GeneID" id="55996831"/>
<evidence type="ECO:0000256" key="3">
    <source>
        <dbReference type="ARBA" id="ARBA00023163"/>
    </source>
</evidence>
<dbReference type="GO" id="GO:0003677">
    <property type="term" value="F:DNA binding"/>
    <property type="evidence" value="ECO:0007669"/>
    <property type="project" value="UniProtKB-KW"/>
</dbReference>
<dbReference type="Gene3D" id="4.10.240.10">
    <property type="entry name" value="Zn(2)-C6 fungal-type DNA-binding domain"/>
    <property type="match status" value="1"/>
</dbReference>
<dbReference type="InterPro" id="IPR036864">
    <property type="entry name" value="Zn2-C6_fun-type_DNA-bd_sf"/>
</dbReference>
<dbReference type="PROSITE" id="PS50048">
    <property type="entry name" value="ZN2_CY6_FUNGAL_2"/>
    <property type="match status" value="1"/>
</dbReference>
<sequence length="518" mass="58542">MVYCCRPSKNCLGCRQRRIKCDLRLPDCSQCKRAGIKCSGYRDLVSLLFRDENAKTQQRSAATKDRSRSQKQDRLVLTTWPSSSVDDRGLRFFLDRFTNCSHWIKSNGQTSTVHPYIRELMDSQPSRESLMAVGLAALANTTDDKACHTAALQKYVASINFIRQTLQDPVNASLDSTLKLLMALSIYEFVNNRPGSLYYWKVHVEGALAFIRQKHKPSMPERPKDMPELQSYLFVIMKYFSSGGKIPGELLAWTPAKRATPLLDSASSLIDILVRFVRVSDYWRHGHTDAEEIFHAALLLDKELEDWEANLDGDEWSFVTKVSKHISGLYQGKYHVYSNLWAHRILNHYRWSRILVNEILYLHILKLATPTDVQIMQQQTALATTSRLAADICFSVPSQTNLVRQEVGKEADTPPINGVFVLVLPLMIAGSACGVSDELHDWVVMMLGVIGSYIGIRFASESIPGLKKMREAKKAGGSASWVCPLDFSGVMRVTSLDRDSDEPSPDRLYKNWPGDRPS</sequence>